<dbReference type="EMBL" id="ADKM02000021">
    <property type="protein sequence ID" value="EGC04481.1"/>
    <property type="molecule type" value="Genomic_DNA"/>
</dbReference>
<sequence>MKTVDSAKGLKVGDTVYIVQENFYYERGIAGPKLEYCVYSSTIKCFRKGSYIDFIAKIDAPIKNNIYDWKLSDLDKRYIFRSRKNAALFAKELTEKYERSIFYNPQKDLPLRRSWEIFINE</sequence>
<comment type="caution">
    <text evidence="1">The sequence shown here is derived from an EMBL/GenBank/DDBJ whole genome shotgun (WGS) entry which is preliminary data.</text>
</comment>
<dbReference type="STRING" id="246199.CUS_4740"/>
<dbReference type="RefSeq" id="WP_002847230.1">
    <property type="nucleotide sequence ID" value="NZ_ADKM02000021.1"/>
</dbReference>
<accession>E9S8B4</accession>
<organism evidence="1 2">
    <name type="scientific">Ruminococcus albus 8</name>
    <dbReference type="NCBI Taxonomy" id="246199"/>
    <lineage>
        <taxon>Bacteria</taxon>
        <taxon>Bacillati</taxon>
        <taxon>Bacillota</taxon>
        <taxon>Clostridia</taxon>
        <taxon>Eubacteriales</taxon>
        <taxon>Oscillospiraceae</taxon>
        <taxon>Ruminococcus</taxon>
    </lineage>
</organism>
<gene>
    <name evidence="1" type="ORF">CUS_4740</name>
</gene>
<dbReference type="eggNOG" id="ENOG502ZI7N">
    <property type="taxonomic scope" value="Bacteria"/>
</dbReference>
<name>E9S8B4_RUMAL</name>
<evidence type="ECO:0000313" key="2">
    <source>
        <dbReference type="Proteomes" id="UP000004259"/>
    </source>
</evidence>
<reference evidence="1 2" key="1">
    <citation type="submission" date="2011-02" db="EMBL/GenBank/DDBJ databases">
        <authorList>
            <person name="Nelson K.E."/>
            <person name="Sutton G."/>
            <person name="Torralba M."/>
            <person name="Durkin S."/>
            <person name="Harkins D."/>
            <person name="Montgomery R."/>
            <person name="Ziemer C."/>
            <person name="Klaassens E."/>
            <person name="Ocuiv P."/>
            <person name="Morrison M."/>
        </authorList>
    </citation>
    <scope>NUCLEOTIDE SEQUENCE [LARGE SCALE GENOMIC DNA]</scope>
    <source>
        <strain evidence="1 2">8</strain>
    </source>
</reference>
<protein>
    <submittedName>
        <fullName evidence="1">Uncharacterized protein</fullName>
    </submittedName>
</protein>
<dbReference type="Proteomes" id="UP000004259">
    <property type="component" value="Unassembled WGS sequence"/>
</dbReference>
<dbReference type="AlphaFoldDB" id="E9S8B4"/>
<dbReference type="OrthoDB" id="9975585at2"/>
<keyword evidence="2" id="KW-1185">Reference proteome</keyword>
<proteinExistence type="predicted"/>
<evidence type="ECO:0000313" key="1">
    <source>
        <dbReference type="EMBL" id="EGC04481.1"/>
    </source>
</evidence>